<dbReference type="EMBL" id="QXDF01000001">
    <property type="protein sequence ID" value="RIA55652.1"/>
    <property type="molecule type" value="Genomic_DNA"/>
</dbReference>
<dbReference type="GO" id="GO:0005737">
    <property type="term" value="C:cytoplasm"/>
    <property type="evidence" value="ECO:0007669"/>
    <property type="project" value="UniProtKB-SubCell"/>
</dbReference>
<dbReference type="EC" id="2.1.1.77" evidence="7"/>
<evidence type="ECO:0000256" key="6">
    <source>
        <dbReference type="ARBA" id="ARBA00022691"/>
    </source>
</evidence>
<keyword evidence="4 7" id="KW-0489">Methyltransferase</keyword>
<dbReference type="GO" id="GO:0004719">
    <property type="term" value="F:protein-L-isoaspartate (D-aspartate) O-methyltransferase activity"/>
    <property type="evidence" value="ECO:0007669"/>
    <property type="project" value="UniProtKB-UniRule"/>
</dbReference>
<evidence type="ECO:0000313" key="8">
    <source>
        <dbReference type="EMBL" id="RIA55652.1"/>
    </source>
</evidence>
<dbReference type="SUPFAM" id="SSF53335">
    <property type="entry name" value="S-adenosyl-L-methionine-dependent methyltransferases"/>
    <property type="match status" value="1"/>
</dbReference>
<dbReference type="NCBIfam" id="NF001453">
    <property type="entry name" value="PRK00312.1"/>
    <property type="match status" value="1"/>
</dbReference>
<evidence type="ECO:0000256" key="1">
    <source>
        <dbReference type="ARBA" id="ARBA00004496"/>
    </source>
</evidence>
<reference evidence="8 9" key="1">
    <citation type="submission" date="2018-08" db="EMBL/GenBank/DDBJ databases">
        <title>Genomic Encyclopedia of Archaeal and Bacterial Type Strains, Phase II (KMG-II): from individual species to whole genera.</title>
        <authorList>
            <person name="Goeker M."/>
        </authorList>
    </citation>
    <scope>NUCLEOTIDE SEQUENCE [LARGE SCALE GENOMIC DNA]</scope>
    <source>
        <strain evidence="8 9">DSM 5002</strain>
    </source>
</reference>
<gene>
    <name evidence="7" type="primary">pcm</name>
    <name evidence="8" type="ORF">BXY53_0722</name>
</gene>
<proteinExistence type="inferred from homology"/>
<dbReference type="InterPro" id="IPR029063">
    <property type="entry name" value="SAM-dependent_MTases_sf"/>
</dbReference>
<dbReference type="OrthoDB" id="9810066at2"/>
<dbReference type="CDD" id="cd02440">
    <property type="entry name" value="AdoMet_MTases"/>
    <property type="match status" value="1"/>
</dbReference>
<dbReference type="GO" id="GO:0030091">
    <property type="term" value="P:protein repair"/>
    <property type="evidence" value="ECO:0007669"/>
    <property type="project" value="UniProtKB-UniRule"/>
</dbReference>
<protein>
    <recommendedName>
        <fullName evidence="7">Protein-L-isoaspartate O-methyltransferase</fullName>
        <ecNumber evidence="7">2.1.1.77</ecNumber>
    </recommendedName>
    <alternativeName>
        <fullName evidence="7">L-isoaspartyl protein carboxyl methyltransferase</fullName>
    </alternativeName>
    <alternativeName>
        <fullName evidence="7">Protein L-isoaspartyl methyltransferase</fullName>
    </alternativeName>
    <alternativeName>
        <fullName evidence="7">Protein-beta-aspartate methyltransferase</fullName>
        <shortName evidence="7">PIMT</shortName>
    </alternativeName>
</protein>
<dbReference type="Gene3D" id="3.40.50.150">
    <property type="entry name" value="Vaccinia Virus protein VP39"/>
    <property type="match status" value="1"/>
</dbReference>
<organism evidence="8 9">
    <name type="scientific">Dichotomicrobium thermohalophilum</name>
    <dbReference type="NCBI Taxonomy" id="933063"/>
    <lineage>
        <taxon>Bacteria</taxon>
        <taxon>Pseudomonadati</taxon>
        <taxon>Pseudomonadota</taxon>
        <taxon>Alphaproteobacteria</taxon>
        <taxon>Hyphomicrobiales</taxon>
        <taxon>Hyphomicrobiaceae</taxon>
        <taxon>Dichotomicrobium</taxon>
    </lineage>
</organism>
<evidence type="ECO:0000256" key="7">
    <source>
        <dbReference type="HAMAP-Rule" id="MF_00090"/>
    </source>
</evidence>
<dbReference type="HAMAP" id="MF_00090">
    <property type="entry name" value="PIMT"/>
    <property type="match status" value="1"/>
</dbReference>
<comment type="function">
    <text evidence="7">Catalyzes the methyl esterification of L-isoaspartyl residues in peptides and proteins that result from spontaneous decomposition of normal L-aspartyl and L-asparaginyl residues. It plays a role in the repair and/or degradation of damaged proteins.</text>
</comment>
<dbReference type="AlphaFoldDB" id="A0A397Q3E5"/>
<dbReference type="GO" id="GO:0032259">
    <property type="term" value="P:methylation"/>
    <property type="evidence" value="ECO:0007669"/>
    <property type="project" value="UniProtKB-KW"/>
</dbReference>
<evidence type="ECO:0000256" key="4">
    <source>
        <dbReference type="ARBA" id="ARBA00022603"/>
    </source>
</evidence>
<comment type="caution">
    <text evidence="8">The sequence shown here is derived from an EMBL/GenBank/DDBJ whole genome shotgun (WGS) entry which is preliminary data.</text>
</comment>
<keyword evidence="6 7" id="KW-0949">S-adenosyl-L-methionine</keyword>
<dbReference type="RefSeq" id="WP_119060530.1">
    <property type="nucleotide sequence ID" value="NZ_QXDF01000001.1"/>
</dbReference>
<name>A0A397Q3E5_9HYPH</name>
<evidence type="ECO:0000256" key="5">
    <source>
        <dbReference type="ARBA" id="ARBA00022679"/>
    </source>
</evidence>
<dbReference type="PANTHER" id="PTHR11579">
    <property type="entry name" value="PROTEIN-L-ISOASPARTATE O-METHYLTRANSFERASE"/>
    <property type="match status" value="1"/>
</dbReference>
<dbReference type="NCBIfam" id="TIGR00080">
    <property type="entry name" value="pimt"/>
    <property type="match status" value="1"/>
</dbReference>
<evidence type="ECO:0000256" key="2">
    <source>
        <dbReference type="ARBA" id="ARBA00005369"/>
    </source>
</evidence>
<keyword evidence="9" id="KW-1185">Reference proteome</keyword>
<dbReference type="PANTHER" id="PTHR11579:SF0">
    <property type="entry name" value="PROTEIN-L-ISOASPARTATE(D-ASPARTATE) O-METHYLTRANSFERASE"/>
    <property type="match status" value="1"/>
</dbReference>
<dbReference type="Proteomes" id="UP000266273">
    <property type="component" value="Unassembled WGS sequence"/>
</dbReference>
<keyword evidence="5 7" id="KW-0808">Transferase</keyword>
<comment type="catalytic activity">
    <reaction evidence="7">
        <text>[protein]-L-isoaspartate + S-adenosyl-L-methionine = [protein]-L-isoaspartate alpha-methyl ester + S-adenosyl-L-homocysteine</text>
        <dbReference type="Rhea" id="RHEA:12705"/>
        <dbReference type="Rhea" id="RHEA-COMP:12143"/>
        <dbReference type="Rhea" id="RHEA-COMP:12144"/>
        <dbReference type="ChEBI" id="CHEBI:57856"/>
        <dbReference type="ChEBI" id="CHEBI:59789"/>
        <dbReference type="ChEBI" id="CHEBI:90596"/>
        <dbReference type="ChEBI" id="CHEBI:90598"/>
        <dbReference type="EC" id="2.1.1.77"/>
    </reaction>
</comment>
<dbReference type="FunFam" id="3.40.50.150:FF:000010">
    <property type="entry name" value="Protein-L-isoaspartate O-methyltransferase"/>
    <property type="match status" value="1"/>
</dbReference>
<dbReference type="InterPro" id="IPR000682">
    <property type="entry name" value="PCMT"/>
</dbReference>
<accession>A0A397Q3E5</accession>
<keyword evidence="3 7" id="KW-0963">Cytoplasm</keyword>
<feature type="active site" evidence="7">
    <location>
        <position position="60"/>
    </location>
</feature>
<comment type="similarity">
    <text evidence="2 7">Belongs to the methyltransferase superfamily. L-isoaspartyl/D-aspartyl protein methyltransferase family.</text>
</comment>
<evidence type="ECO:0000256" key="3">
    <source>
        <dbReference type="ARBA" id="ARBA00022490"/>
    </source>
</evidence>
<sequence>MTDALTRMELVLHLRRRGITDVRVLNAFERVPREMFVSADFADNAYGDTALPIACGQTISQPFIVAYMTEKLGPDSSRAVLEIGTGSGYQTAILAHVFREVFTLEYHEPLLRAAEARFKALGLTNITALLGDGWQGWPDGGECERIIVTAAAPEVPAPLFAQLAEGGRMIIPLESEDGQFLTEVFKEGGKARHTRLLPVQFVPLLRASPSST</sequence>
<comment type="subcellular location">
    <subcellularLocation>
        <location evidence="1 7">Cytoplasm</location>
    </subcellularLocation>
</comment>
<evidence type="ECO:0000313" key="9">
    <source>
        <dbReference type="Proteomes" id="UP000266273"/>
    </source>
</evidence>
<dbReference type="Pfam" id="PF01135">
    <property type="entry name" value="PCMT"/>
    <property type="match status" value="1"/>
</dbReference>